<dbReference type="Proteomes" id="UP000440066">
    <property type="component" value="Unassembled WGS sequence"/>
</dbReference>
<evidence type="ECO:0000256" key="5">
    <source>
        <dbReference type="ARBA" id="ARBA00023016"/>
    </source>
</evidence>
<feature type="compositionally biased region" description="Acidic residues" evidence="13">
    <location>
        <begin position="17"/>
        <end position="39"/>
    </location>
</feature>
<gene>
    <name evidence="10 15" type="primary">grpE</name>
    <name evidence="16" type="ORF">GF867_12390</name>
    <name evidence="15" type="ORF">GIY09_01945</name>
    <name evidence="14" type="ORF">GIY11_11595</name>
</gene>
<dbReference type="EMBL" id="WJQS01000002">
    <property type="protein sequence ID" value="MRI84659.1"/>
    <property type="molecule type" value="Genomic_DNA"/>
</dbReference>
<dbReference type="SUPFAM" id="SSF51064">
    <property type="entry name" value="Head domain of nucleotide exchange factor GrpE"/>
    <property type="match status" value="1"/>
</dbReference>
<dbReference type="GO" id="GO:0006457">
    <property type="term" value="P:protein folding"/>
    <property type="evidence" value="ECO:0007669"/>
    <property type="project" value="InterPro"/>
</dbReference>
<evidence type="ECO:0000313" key="17">
    <source>
        <dbReference type="Proteomes" id="UP000430975"/>
    </source>
</evidence>
<evidence type="ECO:0000313" key="14">
    <source>
        <dbReference type="EMBL" id="MRI82654.1"/>
    </source>
</evidence>
<keyword evidence="6 10" id="KW-0143">Chaperone</keyword>
<protein>
    <recommendedName>
        <fullName evidence="8 10">Protein GrpE</fullName>
    </recommendedName>
    <alternativeName>
        <fullName evidence="9 10">HSP-70 cofactor</fullName>
    </alternativeName>
</protein>
<dbReference type="Pfam" id="PF01025">
    <property type="entry name" value="GrpE"/>
    <property type="match status" value="1"/>
</dbReference>
<keyword evidence="5 10" id="KW-0346">Stress response</keyword>
<evidence type="ECO:0000256" key="3">
    <source>
        <dbReference type="ARBA" id="ARBA00011738"/>
    </source>
</evidence>
<dbReference type="Gene3D" id="3.90.20.20">
    <property type="match status" value="1"/>
</dbReference>
<comment type="similarity">
    <text evidence="2 10 12">Belongs to the GrpE family.</text>
</comment>
<comment type="function">
    <text evidence="7 10 11">Participates actively in the response to hyperosmotic and heat shock by preventing the aggregation of stress-denatured proteins, in association with DnaK and GrpE. It is the nucleotide exchange factor for DnaK and may function as a thermosensor. Unfolded proteins bind initially to DnaJ; upon interaction with the DnaJ-bound protein, DnaK hydrolyzes its bound ATP, resulting in the formation of a stable complex. GrpE releases ADP from DnaK; ATP binding to DnaK triggers the release of the substrate protein, thus completing the reaction cycle. Several rounds of ATP-dependent interactions between DnaJ, DnaK and GrpE are required for fully efficient folding.</text>
</comment>
<comment type="subunit">
    <text evidence="3 10">Homodimer.</text>
</comment>
<feature type="compositionally biased region" description="Basic and acidic residues" evidence="13">
    <location>
        <begin position="1"/>
        <end position="10"/>
    </location>
</feature>
<organism evidence="15 17">
    <name type="scientific">Fundicoccus ignavus</name>
    <dbReference type="NCBI Taxonomy" id="2664442"/>
    <lineage>
        <taxon>Bacteria</taxon>
        <taxon>Bacillati</taxon>
        <taxon>Bacillota</taxon>
        <taxon>Bacilli</taxon>
        <taxon>Lactobacillales</taxon>
        <taxon>Aerococcaceae</taxon>
        <taxon>Fundicoccus</taxon>
    </lineage>
</organism>
<dbReference type="Proteomes" id="UP000430975">
    <property type="component" value="Unassembled WGS sequence"/>
</dbReference>
<dbReference type="Gene3D" id="2.30.22.10">
    <property type="entry name" value="Head domain of nucleotide exchange factor GrpE"/>
    <property type="match status" value="1"/>
</dbReference>
<sequence>MTEENKHVEESTVTEETAVEETVVESEEETVDETIEQTETDAKKDELAELKAANAALEDRALRLQAEISNMQRTNARDRQNAAKYRSQSLATNLLEVVDNFERALTTEVTSDDALTLKKGIEMVHGQLLSALEREKVTMIDPLNEPFDPNFHQAVSTMPAEEGQATDVVVNVLQKGYQLDDRVIRPAMVIVSA</sequence>
<name>A0A6I2GHC6_9LACT</name>
<dbReference type="GO" id="GO:0005737">
    <property type="term" value="C:cytoplasm"/>
    <property type="evidence" value="ECO:0007669"/>
    <property type="project" value="UniProtKB-SubCell"/>
</dbReference>
<dbReference type="InterPro" id="IPR009012">
    <property type="entry name" value="GrpE_head"/>
</dbReference>
<dbReference type="GO" id="GO:0051087">
    <property type="term" value="F:protein-folding chaperone binding"/>
    <property type="evidence" value="ECO:0007669"/>
    <property type="project" value="InterPro"/>
</dbReference>
<evidence type="ECO:0000313" key="19">
    <source>
        <dbReference type="Proteomes" id="UP000469870"/>
    </source>
</evidence>
<reference evidence="17 19" key="2">
    <citation type="submission" date="2019-11" db="EMBL/GenBank/DDBJ databases">
        <title>Characterisation of Fundicoccus ignavus gen. nov. sp. nov., a novel genus of the family Aerococcaceae isolated from bulk tank milk.</title>
        <authorList>
            <person name="Siebert A."/>
            <person name="Huptas C."/>
            <person name="Wenning M."/>
            <person name="Scherer S."/>
            <person name="Doll E.V."/>
        </authorList>
    </citation>
    <scope>NUCLEOTIDE SEQUENCE [LARGE SCALE GENOMIC DNA]</scope>
    <source>
        <strain evidence="14 19">DSM 109653</strain>
        <strain evidence="15 17">WS4759</strain>
    </source>
</reference>
<dbReference type="SUPFAM" id="SSF58014">
    <property type="entry name" value="Coiled-coil domain of nucleotide exchange factor GrpE"/>
    <property type="match status" value="1"/>
</dbReference>
<keyword evidence="4 10" id="KW-0963">Cytoplasm</keyword>
<feature type="region of interest" description="Disordered" evidence="13">
    <location>
        <begin position="1"/>
        <end position="44"/>
    </location>
</feature>
<evidence type="ECO:0000256" key="12">
    <source>
        <dbReference type="RuleBase" id="RU004478"/>
    </source>
</evidence>
<dbReference type="EMBL" id="WJQT01000027">
    <property type="protein sequence ID" value="MRJ48345.1"/>
    <property type="molecule type" value="Genomic_DNA"/>
</dbReference>
<dbReference type="GO" id="GO:0051082">
    <property type="term" value="F:unfolded protein binding"/>
    <property type="evidence" value="ECO:0007669"/>
    <property type="project" value="TreeGrafter"/>
</dbReference>
<keyword evidence="17" id="KW-1185">Reference proteome</keyword>
<evidence type="ECO:0000256" key="7">
    <source>
        <dbReference type="ARBA" id="ARBA00053401"/>
    </source>
</evidence>
<proteinExistence type="inferred from homology"/>
<dbReference type="InterPro" id="IPR013805">
    <property type="entry name" value="GrpE_CC"/>
</dbReference>
<evidence type="ECO:0000256" key="8">
    <source>
        <dbReference type="ARBA" id="ARBA00072274"/>
    </source>
</evidence>
<evidence type="ECO:0000313" key="16">
    <source>
        <dbReference type="EMBL" id="MRJ48345.1"/>
    </source>
</evidence>
<dbReference type="NCBIfam" id="NF010738">
    <property type="entry name" value="PRK14140.1"/>
    <property type="match status" value="1"/>
</dbReference>
<comment type="subcellular location">
    <subcellularLocation>
        <location evidence="1 10">Cytoplasm</location>
    </subcellularLocation>
</comment>
<dbReference type="GO" id="GO:0000774">
    <property type="term" value="F:adenyl-nucleotide exchange factor activity"/>
    <property type="evidence" value="ECO:0007669"/>
    <property type="project" value="InterPro"/>
</dbReference>
<evidence type="ECO:0000313" key="15">
    <source>
        <dbReference type="EMBL" id="MRI84659.1"/>
    </source>
</evidence>
<dbReference type="CDD" id="cd00446">
    <property type="entry name" value="GrpE"/>
    <property type="match status" value="1"/>
</dbReference>
<dbReference type="PROSITE" id="PS01071">
    <property type="entry name" value="GRPE"/>
    <property type="match status" value="1"/>
</dbReference>
<dbReference type="InterPro" id="IPR000740">
    <property type="entry name" value="GrpE"/>
</dbReference>
<dbReference type="EMBL" id="WJQR01000015">
    <property type="protein sequence ID" value="MRI82654.1"/>
    <property type="molecule type" value="Genomic_DNA"/>
</dbReference>
<evidence type="ECO:0000256" key="9">
    <source>
        <dbReference type="ARBA" id="ARBA00076414"/>
    </source>
</evidence>
<dbReference type="Proteomes" id="UP000469870">
    <property type="component" value="Unassembled WGS sequence"/>
</dbReference>
<dbReference type="PANTHER" id="PTHR21237:SF23">
    <property type="entry name" value="GRPE PROTEIN HOMOLOG, MITOCHONDRIAL"/>
    <property type="match status" value="1"/>
</dbReference>
<dbReference type="HAMAP" id="MF_01151">
    <property type="entry name" value="GrpE"/>
    <property type="match status" value="1"/>
</dbReference>
<reference evidence="16 18" key="1">
    <citation type="submission" date="2019-11" db="EMBL/GenBank/DDBJ databases">
        <title>Characterisation of Fundicoccus ignavus gen. nov. sp. nov., a novel genus of the family Aerococcaceae from bulk tank milk.</title>
        <authorList>
            <person name="Siebert A."/>
            <person name="Huptas C."/>
            <person name="Wenning M."/>
            <person name="Scherer S."/>
            <person name="Doll E.V."/>
        </authorList>
    </citation>
    <scope>NUCLEOTIDE SEQUENCE [LARGE SCALE GENOMIC DNA]</scope>
    <source>
        <strain evidence="16 18">DSM 109652</strain>
    </source>
</reference>
<dbReference type="PRINTS" id="PR00773">
    <property type="entry name" value="GRPEPROTEIN"/>
</dbReference>
<evidence type="ECO:0000256" key="10">
    <source>
        <dbReference type="HAMAP-Rule" id="MF_01151"/>
    </source>
</evidence>
<evidence type="ECO:0000256" key="1">
    <source>
        <dbReference type="ARBA" id="ARBA00004496"/>
    </source>
</evidence>
<evidence type="ECO:0000256" key="6">
    <source>
        <dbReference type="ARBA" id="ARBA00023186"/>
    </source>
</evidence>
<evidence type="ECO:0000313" key="18">
    <source>
        <dbReference type="Proteomes" id="UP000440066"/>
    </source>
</evidence>
<dbReference type="RefSeq" id="WP_153833394.1">
    <property type="nucleotide sequence ID" value="NZ_WJQR01000015.1"/>
</dbReference>
<comment type="caution">
    <text evidence="15">The sequence shown here is derived from an EMBL/GenBank/DDBJ whole genome shotgun (WGS) entry which is preliminary data.</text>
</comment>
<evidence type="ECO:0000256" key="4">
    <source>
        <dbReference type="ARBA" id="ARBA00022490"/>
    </source>
</evidence>
<evidence type="ECO:0000256" key="13">
    <source>
        <dbReference type="SAM" id="MobiDB-lite"/>
    </source>
</evidence>
<dbReference type="GO" id="GO:0042803">
    <property type="term" value="F:protein homodimerization activity"/>
    <property type="evidence" value="ECO:0007669"/>
    <property type="project" value="InterPro"/>
</dbReference>
<dbReference type="AlphaFoldDB" id="A0A6I2GHC6"/>
<dbReference type="PANTHER" id="PTHR21237">
    <property type="entry name" value="GRPE PROTEIN"/>
    <property type="match status" value="1"/>
</dbReference>
<accession>A0A6I2GHC6</accession>
<evidence type="ECO:0000256" key="2">
    <source>
        <dbReference type="ARBA" id="ARBA00009054"/>
    </source>
</evidence>
<dbReference type="NCBIfam" id="NF010759">
    <property type="entry name" value="PRK14162.1"/>
    <property type="match status" value="1"/>
</dbReference>
<evidence type="ECO:0000256" key="11">
    <source>
        <dbReference type="RuleBase" id="RU000639"/>
    </source>
</evidence>
<dbReference type="FunFam" id="2.30.22.10:FF:000001">
    <property type="entry name" value="Protein GrpE"/>
    <property type="match status" value="1"/>
</dbReference>